<organism evidence="9 10">
    <name type="scientific">Aspergillus sydowii CBS 593.65</name>
    <dbReference type="NCBI Taxonomy" id="1036612"/>
    <lineage>
        <taxon>Eukaryota</taxon>
        <taxon>Fungi</taxon>
        <taxon>Dikarya</taxon>
        <taxon>Ascomycota</taxon>
        <taxon>Pezizomycotina</taxon>
        <taxon>Eurotiomycetes</taxon>
        <taxon>Eurotiomycetidae</taxon>
        <taxon>Eurotiales</taxon>
        <taxon>Aspergillaceae</taxon>
        <taxon>Aspergillus</taxon>
        <taxon>Aspergillus subgen. Nidulantes</taxon>
    </lineage>
</organism>
<feature type="domain" description="Rhodopsin" evidence="8">
    <location>
        <begin position="40"/>
        <end position="279"/>
    </location>
</feature>
<dbReference type="STRING" id="1036612.A0A1L9SZ05"/>
<evidence type="ECO:0000256" key="1">
    <source>
        <dbReference type="ARBA" id="ARBA00004141"/>
    </source>
</evidence>
<feature type="transmembrane region" description="Helical" evidence="7">
    <location>
        <begin position="182"/>
        <end position="207"/>
    </location>
</feature>
<feature type="transmembrane region" description="Helical" evidence="7">
    <location>
        <begin position="56"/>
        <end position="73"/>
    </location>
</feature>
<dbReference type="EMBL" id="KV878602">
    <property type="protein sequence ID" value="OJJ52386.1"/>
    <property type="molecule type" value="Genomic_DNA"/>
</dbReference>
<dbReference type="Pfam" id="PF20684">
    <property type="entry name" value="Fung_rhodopsin"/>
    <property type="match status" value="1"/>
</dbReference>
<evidence type="ECO:0000256" key="7">
    <source>
        <dbReference type="SAM" id="Phobius"/>
    </source>
</evidence>
<feature type="region of interest" description="Disordered" evidence="6">
    <location>
        <begin position="473"/>
        <end position="495"/>
    </location>
</feature>
<feature type="compositionally biased region" description="Polar residues" evidence="6">
    <location>
        <begin position="409"/>
        <end position="420"/>
    </location>
</feature>
<evidence type="ECO:0000256" key="5">
    <source>
        <dbReference type="ARBA" id="ARBA00038359"/>
    </source>
</evidence>
<sequence>MDSSLADLLNPQGVATQLSERGLIAVTWTGAGVAAVFTGLRLGIRLTRLKHLLADDYCILLALFFLVTNAVLQTLQAPHLYYIALTPLTGDIVHHVNLYTRYEFVVIGLFWSVLWSVKAAFLALFWTMTDNLPHYRRWWWAIVAFCFGSYAGCWLTSAFTCHPPSDYFKFGKCVKPIDRQGSVIAICYSTAVDILSDLMIMAFALRIVWSTTITPNQKIGLGIVFSLGAFIIAFAVVRAINITGRAYSDQAGLAVWSIAESSISVIVGCLPPFKTFLSRSNSTYASRYHPVYGGSSHSRRKRSVTQTTTWSETQLEQEYELSFRQVLVSAGREESPSRQGEILVTQDVTILREQRPRTTGLQPKHAITPDRLIRSNAATSKPGIQLRPNGPIRKCTTPSTNHPRIRSACKQQTSNSNGHNVTGYMLIRTNPPPKSKRRKGQSRALNPAFRPECLRIPKECTIHMRRKTFAYPQRYGKLDKSSKSGRRSGQITRCR</sequence>
<name>A0A1L9SZ05_9EURO</name>
<accession>A0A1L9SZ05</accession>
<dbReference type="InterPro" id="IPR052337">
    <property type="entry name" value="SAT4-like"/>
</dbReference>
<proteinExistence type="inferred from homology"/>
<dbReference type="GO" id="GO:0016020">
    <property type="term" value="C:membrane"/>
    <property type="evidence" value="ECO:0007669"/>
    <property type="project" value="UniProtKB-SubCell"/>
</dbReference>
<dbReference type="AlphaFoldDB" id="A0A1L9SZ05"/>
<dbReference type="OrthoDB" id="444631at2759"/>
<evidence type="ECO:0000256" key="6">
    <source>
        <dbReference type="SAM" id="MobiDB-lite"/>
    </source>
</evidence>
<dbReference type="PANTHER" id="PTHR33048">
    <property type="entry name" value="PTH11-LIKE INTEGRAL MEMBRANE PROTEIN (AFU_ORTHOLOGUE AFUA_5G11245)"/>
    <property type="match status" value="1"/>
</dbReference>
<feature type="transmembrane region" description="Helical" evidence="7">
    <location>
        <begin position="23"/>
        <end position="44"/>
    </location>
</feature>
<evidence type="ECO:0000256" key="2">
    <source>
        <dbReference type="ARBA" id="ARBA00022692"/>
    </source>
</evidence>
<feature type="transmembrane region" description="Helical" evidence="7">
    <location>
        <begin position="253"/>
        <end position="273"/>
    </location>
</feature>
<comment type="subcellular location">
    <subcellularLocation>
        <location evidence="1">Membrane</location>
        <topology evidence="1">Multi-pass membrane protein</topology>
    </subcellularLocation>
</comment>
<keyword evidence="2 7" id="KW-0812">Transmembrane</keyword>
<feature type="transmembrane region" description="Helical" evidence="7">
    <location>
        <begin position="104"/>
        <end position="126"/>
    </location>
</feature>
<keyword evidence="4 7" id="KW-0472">Membrane</keyword>
<evidence type="ECO:0000313" key="9">
    <source>
        <dbReference type="EMBL" id="OJJ52386.1"/>
    </source>
</evidence>
<evidence type="ECO:0000259" key="8">
    <source>
        <dbReference type="Pfam" id="PF20684"/>
    </source>
</evidence>
<feature type="transmembrane region" description="Helical" evidence="7">
    <location>
        <begin position="219"/>
        <end position="241"/>
    </location>
</feature>
<protein>
    <recommendedName>
        <fullName evidence="8">Rhodopsin domain-containing protein</fullName>
    </recommendedName>
</protein>
<dbReference type="PANTHER" id="PTHR33048:SF162">
    <property type="entry name" value="SATRATOXIN BIOSYNTHESIS SC1 CLUSTER PROTEIN 4"/>
    <property type="match status" value="1"/>
</dbReference>
<gene>
    <name evidence="9" type="ORF">ASPSYDRAFT_52021</name>
</gene>
<dbReference type="InterPro" id="IPR049326">
    <property type="entry name" value="Rhodopsin_dom_fungi"/>
</dbReference>
<comment type="similarity">
    <text evidence="5">Belongs to the SAT4 family.</text>
</comment>
<evidence type="ECO:0000313" key="10">
    <source>
        <dbReference type="Proteomes" id="UP000184356"/>
    </source>
</evidence>
<keyword evidence="3 7" id="KW-1133">Transmembrane helix</keyword>
<evidence type="ECO:0000256" key="3">
    <source>
        <dbReference type="ARBA" id="ARBA00022989"/>
    </source>
</evidence>
<feature type="region of interest" description="Disordered" evidence="6">
    <location>
        <begin position="381"/>
        <end position="448"/>
    </location>
</feature>
<dbReference type="RefSeq" id="XP_040696192.1">
    <property type="nucleotide sequence ID" value="XM_040848413.1"/>
</dbReference>
<evidence type="ECO:0000256" key="4">
    <source>
        <dbReference type="ARBA" id="ARBA00023136"/>
    </source>
</evidence>
<feature type="transmembrane region" description="Helical" evidence="7">
    <location>
        <begin position="138"/>
        <end position="161"/>
    </location>
</feature>
<dbReference type="GeneID" id="63764486"/>
<dbReference type="VEuPathDB" id="FungiDB:ASPSYDRAFT_52021"/>
<dbReference type="Proteomes" id="UP000184356">
    <property type="component" value="Unassembled WGS sequence"/>
</dbReference>
<keyword evidence="10" id="KW-1185">Reference proteome</keyword>
<reference evidence="10" key="1">
    <citation type="journal article" date="2017" name="Genome Biol.">
        <title>Comparative genomics reveals high biological diversity and specific adaptations in the industrially and medically important fungal genus Aspergillus.</title>
        <authorList>
            <person name="de Vries R.P."/>
            <person name="Riley R."/>
            <person name="Wiebenga A."/>
            <person name="Aguilar-Osorio G."/>
            <person name="Amillis S."/>
            <person name="Uchima C.A."/>
            <person name="Anderluh G."/>
            <person name="Asadollahi M."/>
            <person name="Askin M."/>
            <person name="Barry K."/>
            <person name="Battaglia E."/>
            <person name="Bayram O."/>
            <person name="Benocci T."/>
            <person name="Braus-Stromeyer S.A."/>
            <person name="Caldana C."/>
            <person name="Canovas D."/>
            <person name="Cerqueira G.C."/>
            <person name="Chen F."/>
            <person name="Chen W."/>
            <person name="Choi C."/>
            <person name="Clum A."/>
            <person name="Dos Santos R.A."/>
            <person name="Damasio A.R."/>
            <person name="Diallinas G."/>
            <person name="Emri T."/>
            <person name="Fekete E."/>
            <person name="Flipphi M."/>
            <person name="Freyberg S."/>
            <person name="Gallo A."/>
            <person name="Gournas C."/>
            <person name="Habgood R."/>
            <person name="Hainaut M."/>
            <person name="Harispe M.L."/>
            <person name="Henrissat B."/>
            <person name="Hilden K.S."/>
            <person name="Hope R."/>
            <person name="Hossain A."/>
            <person name="Karabika E."/>
            <person name="Karaffa L."/>
            <person name="Karanyi Z."/>
            <person name="Krasevec N."/>
            <person name="Kuo A."/>
            <person name="Kusch H."/>
            <person name="LaButti K."/>
            <person name="Lagendijk E.L."/>
            <person name="Lapidus A."/>
            <person name="Levasseur A."/>
            <person name="Lindquist E."/>
            <person name="Lipzen A."/>
            <person name="Logrieco A.F."/>
            <person name="MacCabe A."/>
            <person name="Maekelae M.R."/>
            <person name="Malavazi I."/>
            <person name="Melin P."/>
            <person name="Meyer V."/>
            <person name="Mielnichuk N."/>
            <person name="Miskei M."/>
            <person name="Molnar A.P."/>
            <person name="Mule G."/>
            <person name="Ngan C.Y."/>
            <person name="Orejas M."/>
            <person name="Orosz E."/>
            <person name="Ouedraogo J.P."/>
            <person name="Overkamp K.M."/>
            <person name="Park H.-S."/>
            <person name="Perrone G."/>
            <person name="Piumi F."/>
            <person name="Punt P.J."/>
            <person name="Ram A.F."/>
            <person name="Ramon A."/>
            <person name="Rauscher S."/>
            <person name="Record E."/>
            <person name="Riano-Pachon D.M."/>
            <person name="Robert V."/>
            <person name="Roehrig J."/>
            <person name="Ruller R."/>
            <person name="Salamov A."/>
            <person name="Salih N.S."/>
            <person name="Samson R.A."/>
            <person name="Sandor E."/>
            <person name="Sanguinetti M."/>
            <person name="Schuetze T."/>
            <person name="Sepcic K."/>
            <person name="Shelest E."/>
            <person name="Sherlock G."/>
            <person name="Sophianopoulou V."/>
            <person name="Squina F.M."/>
            <person name="Sun H."/>
            <person name="Susca A."/>
            <person name="Todd R.B."/>
            <person name="Tsang A."/>
            <person name="Unkles S.E."/>
            <person name="van de Wiele N."/>
            <person name="van Rossen-Uffink D."/>
            <person name="Oliveira J.V."/>
            <person name="Vesth T.C."/>
            <person name="Visser J."/>
            <person name="Yu J.-H."/>
            <person name="Zhou M."/>
            <person name="Andersen M.R."/>
            <person name="Archer D.B."/>
            <person name="Baker S.E."/>
            <person name="Benoit I."/>
            <person name="Brakhage A.A."/>
            <person name="Braus G.H."/>
            <person name="Fischer R."/>
            <person name="Frisvad J.C."/>
            <person name="Goldman G.H."/>
            <person name="Houbraken J."/>
            <person name="Oakley B."/>
            <person name="Pocsi I."/>
            <person name="Scazzocchio C."/>
            <person name="Seiboth B."/>
            <person name="vanKuyk P.A."/>
            <person name="Wortman J."/>
            <person name="Dyer P.S."/>
            <person name="Grigoriev I.V."/>
        </authorList>
    </citation>
    <scope>NUCLEOTIDE SEQUENCE [LARGE SCALE GENOMIC DNA]</scope>
    <source>
        <strain evidence="10">CBS 593.65</strain>
    </source>
</reference>